<reference evidence="5" key="1">
    <citation type="submission" date="2013-08" db="EMBL/GenBank/DDBJ databases">
        <authorList>
            <person name="Mendez C."/>
            <person name="Richter M."/>
            <person name="Ferrer M."/>
            <person name="Sanchez J."/>
        </authorList>
    </citation>
    <scope>NUCLEOTIDE SEQUENCE</scope>
</reference>
<dbReference type="PANTHER" id="PTHR43334:SF1">
    <property type="entry name" value="3-HYDROXYPROPIONATE--COA LIGASE [ADP-FORMING]"/>
    <property type="match status" value="1"/>
</dbReference>
<dbReference type="InterPro" id="IPR016102">
    <property type="entry name" value="Succinyl-CoA_synth-like"/>
</dbReference>
<evidence type="ECO:0000256" key="1">
    <source>
        <dbReference type="ARBA" id="ARBA00022598"/>
    </source>
</evidence>
<evidence type="ECO:0000256" key="2">
    <source>
        <dbReference type="ARBA" id="ARBA00022741"/>
    </source>
</evidence>
<gene>
    <name evidence="5" type="ORF">B1A_00628</name>
</gene>
<comment type="caution">
    <text evidence="5">The sequence shown here is derived from an EMBL/GenBank/DDBJ whole genome shotgun (WGS) entry which is preliminary data.</text>
</comment>
<dbReference type="InterPro" id="IPR032875">
    <property type="entry name" value="Succ_CoA_lig_flav_dom"/>
</dbReference>
<evidence type="ECO:0000259" key="4">
    <source>
        <dbReference type="Pfam" id="PF13607"/>
    </source>
</evidence>
<dbReference type="Pfam" id="PF13607">
    <property type="entry name" value="Succ_CoA_lig"/>
    <property type="match status" value="1"/>
</dbReference>
<dbReference type="GO" id="GO:0016874">
    <property type="term" value="F:ligase activity"/>
    <property type="evidence" value="ECO:0007669"/>
    <property type="project" value="UniProtKB-KW"/>
</dbReference>
<evidence type="ECO:0000313" key="5">
    <source>
        <dbReference type="EMBL" id="EQD80688.1"/>
    </source>
</evidence>
<protein>
    <submittedName>
        <fullName evidence="5">Acetyltransferase, GNAT family protein</fullName>
    </submittedName>
</protein>
<keyword evidence="5" id="KW-0808">Transferase</keyword>
<feature type="non-terminal residue" evidence="5">
    <location>
        <position position="223"/>
    </location>
</feature>
<keyword evidence="2" id="KW-0547">Nucleotide-binding</keyword>
<name>T1CFY7_9ZZZZ</name>
<sequence length="223" mass="22606">MMPGLRQAARASGVRVLGPGSFGLAIPALGLNATLGHLPVPAGRTALVSQSAALCRAVLDWAGPNGVGFSHIVGIGGNADIGFGLTLDWLARDPATGAILLDIRRLKSPRAFISAARAASRLRPVVALCAGGKLRDAESEALAVPGAGAEAAFAAAGRRAGLLVVNRLEDLLAAAETLSRAPPLTREPLAIVTTAIAPGEMAADEALRLGIPLYRLPPATRAA</sequence>
<keyword evidence="1" id="KW-0436">Ligase</keyword>
<reference evidence="5" key="2">
    <citation type="journal article" date="2014" name="ISME J.">
        <title>Microbial stratification in low pH oxic and suboxic macroscopic growths along an acid mine drainage.</title>
        <authorList>
            <person name="Mendez-Garcia C."/>
            <person name="Mesa V."/>
            <person name="Sprenger R.R."/>
            <person name="Richter M."/>
            <person name="Diez M.S."/>
            <person name="Solano J."/>
            <person name="Bargiela R."/>
            <person name="Golyshina O.V."/>
            <person name="Manteca A."/>
            <person name="Ramos J.L."/>
            <person name="Gallego J.R."/>
            <person name="Llorente I."/>
            <person name="Martins Dos Santos V.A."/>
            <person name="Jensen O.N."/>
            <person name="Pelaez A.I."/>
            <person name="Sanchez J."/>
            <person name="Ferrer M."/>
        </authorList>
    </citation>
    <scope>NUCLEOTIDE SEQUENCE</scope>
</reference>
<accession>T1CFY7</accession>
<dbReference type="InterPro" id="IPR051538">
    <property type="entry name" value="Acyl-CoA_Synth/Transferase"/>
</dbReference>
<feature type="domain" description="Succinyl-CoA synthetase-like flavodoxin" evidence="4">
    <location>
        <begin position="42"/>
        <end position="178"/>
    </location>
</feature>
<proteinExistence type="predicted"/>
<evidence type="ECO:0000256" key="3">
    <source>
        <dbReference type="ARBA" id="ARBA00022840"/>
    </source>
</evidence>
<dbReference type="GO" id="GO:0005524">
    <property type="term" value="F:ATP binding"/>
    <property type="evidence" value="ECO:0007669"/>
    <property type="project" value="UniProtKB-KW"/>
</dbReference>
<organism evidence="5">
    <name type="scientific">mine drainage metagenome</name>
    <dbReference type="NCBI Taxonomy" id="410659"/>
    <lineage>
        <taxon>unclassified sequences</taxon>
        <taxon>metagenomes</taxon>
        <taxon>ecological metagenomes</taxon>
    </lineage>
</organism>
<dbReference type="SUPFAM" id="SSF52210">
    <property type="entry name" value="Succinyl-CoA synthetase domains"/>
    <property type="match status" value="1"/>
</dbReference>
<dbReference type="Gene3D" id="3.40.50.261">
    <property type="entry name" value="Succinyl-CoA synthetase domains"/>
    <property type="match status" value="1"/>
</dbReference>
<dbReference type="EMBL" id="AUZX01000475">
    <property type="protein sequence ID" value="EQD80688.1"/>
    <property type="molecule type" value="Genomic_DNA"/>
</dbReference>
<dbReference type="GO" id="GO:0016740">
    <property type="term" value="F:transferase activity"/>
    <property type="evidence" value="ECO:0007669"/>
    <property type="project" value="UniProtKB-KW"/>
</dbReference>
<dbReference type="PANTHER" id="PTHR43334">
    <property type="entry name" value="ACETATE--COA LIGASE [ADP-FORMING]"/>
    <property type="match status" value="1"/>
</dbReference>
<dbReference type="AlphaFoldDB" id="T1CFY7"/>
<keyword evidence="3" id="KW-0067">ATP-binding</keyword>